<dbReference type="SUPFAM" id="SSF53807">
    <property type="entry name" value="Helical backbone' metal receptor"/>
    <property type="match status" value="1"/>
</dbReference>
<proteinExistence type="predicted"/>
<evidence type="ECO:0000313" key="3">
    <source>
        <dbReference type="Proteomes" id="UP000199412"/>
    </source>
</evidence>
<dbReference type="AlphaFoldDB" id="A0A1G7H7K4"/>
<sequence length="288" mass="31070">MMRPARRGGTLLLAIALAWGMVVRVDAAPLPRVASATLCGDQYVLALADPAQIAVLSPQATDPRLSLLAKDAAAYPRRPNAAETYLDAGVDVLITNAWTDHTTARLLERFGVRVVRIPTLNDMEAIAAMTRDIGRALGHPERGDALAARFVARVEALRLAAPGRDRLSLYLRPGGGTAAEGAFVATLMEAAGLRNQATEAGLTGWTSWNLERFIAAPPDLIVTSFFDSPHAGVGRAFGNHPAFTRRAERIDRIEVPGQTWICGSWILEEAAAFLHERLDRLNAAEPRP</sequence>
<dbReference type="PANTHER" id="PTHR30535">
    <property type="entry name" value="VITAMIN B12-BINDING PROTEIN"/>
    <property type="match status" value="1"/>
</dbReference>
<dbReference type="Gene3D" id="3.40.50.1980">
    <property type="entry name" value="Nitrogenase molybdenum iron protein domain"/>
    <property type="match status" value="2"/>
</dbReference>
<dbReference type="Proteomes" id="UP000199412">
    <property type="component" value="Unassembled WGS sequence"/>
</dbReference>
<name>A0A1G7H7K4_9PROT</name>
<feature type="domain" description="Fe/B12 periplasmic-binding" evidence="1">
    <location>
        <begin position="92"/>
        <end position="224"/>
    </location>
</feature>
<reference evidence="2 3" key="1">
    <citation type="submission" date="2016-10" db="EMBL/GenBank/DDBJ databases">
        <authorList>
            <person name="de Groot N.N."/>
        </authorList>
    </citation>
    <scope>NUCLEOTIDE SEQUENCE [LARGE SCALE GENOMIC DNA]</scope>
    <source>
        <strain evidence="2 3">ATCC 700224</strain>
    </source>
</reference>
<protein>
    <submittedName>
        <fullName evidence="2">Iron complex transport system substrate-binding protein</fullName>
    </submittedName>
</protein>
<accession>A0A1G7H7K4</accession>
<keyword evidence="3" id="KW-1185">Reference proteome</keyword>
<dbReference type="InterPro" id="IPR002491">
    <property type="entry name" value="ABC_transptr_periplasmic_BD"/>
</dbReference>
<evidence type="ECO:0000313" key="2">
    <source>
        <dbReference type="EMBL" id="SDE96365.1"/>
    </source>
</evidence>
<dbReference type="STRING" id="69960.SAMN05421720_11840"/>
<gene>
    <name evidence="2" type="ORF">SAMN05421720_11840</name>
</gene>
<organism evidence="2 3">
    <name type="scientific">Rhodospira trueperi</name>
    <dbReference type="NCBI Taxonomy" id="69960"/>
    <lineage>
        <taxon>Bacteria</taxon>
        <taxon>Pseudomonadati</taxon>
        <taxon>Pseudomonadota</taxon>
        <taxon>Alphaproteobacteria</taxon>
        <taxon>Rhodospirillales</taxon>
        <taxon>Rhodospirillaceae</taxon>
        <taxon>Rhodospira</taxon>
    </lineage>
</organism>
<dbReference type="Pfam" id="PF01497">
    <property type="entry name" value="Peripla_BP_2"/>
    <property type="match status" value="1"/>
</dbReference>
<dbReference type="EMBL" id="FNAP01000018">
    <property type="protein sequence ID" value="SDE96365.1"/>
    <property type="molecule type" value="Genomic_DNA"/>
</dbReference>
<evidence type="ECO:0000259" key="1">
    <source>
        <dbReference type="Pfam" id="PF01497"/>
    </source>
</evidence>
<dbReference type="InterPro" id="IPR050902">
    <property type="entry name" value="ABC_Transporter_SBP"/>
</dbReference>
<dbReference type="RefSeq" id="WP_245699273.1">
    <property type="nucleotide sequence ID" value="NZ_FNAP01000018.1"/>
</dbReference>
<dbReference type="PANTHER" id="PTHR30535:SF34">
    <property type="entry name" value="MOLYBDATE-BINDING PROTEIN MOLA"/>
    <property type="match status" value="1"/>
</dbReference>